<dbReference type="SUPFAM" id="SSF75304">
    <property type="entry name" value="Amidase signature (AS) enzymes"/>
    <property type="match status" value="1"/>
</dbReference>
<dbReference type="GeneID" id="30211868"/>
<organism evidence="3">
    <name type="scientific">Kwoniella bestiolae CBS 10118</name>
    <dbReference type="NCBI Taxonomy" id="1296100"/>
    <lineage>
        <taxon>Eukaryota</taxon>
        <taxon>Fungi</taxon>
        <taxon>Dikarya</taxon>
        <taxon>Basidiomycota</taxon>
        <taxon>Agaricomycotina</taxon>
        <taxon>Tremellomycetes</taxon>
        <taxon>Tremellales</taxon>
        <taxon>Cryptococcaceae</taxon>
        <taxon>Kwoniella</taxon>
    </lineage>
</organism>
<proteinExistence type="predicted"/>
<dbReference type="PANTHER" id="PTHR46310">
    <property type="entry name" value="AMIDASE 1"/>
    <property type="match status" value="1"/>
</dbReference>
<dbReference type="RefSeq" id="XP_019044187.1">
    <property type="nucleotide sequence ID" value="XM_019194064.1"/>
</dbReference>
<dbReference type="InterPro" id="IPR058329">
    <property type="entry name" value="Arp1_N"/>
</dbReference>
<dbReference type="Pfam" id="PF26053">
    <property type="entry name" value="DUF8016"/>
    <property type="match status" value="1"/>
</dbReference>
<evidence type="ECO:0000313" key="5">
    <source>
        <dbReference type="Proteomes" id="UP000092730"/>
    </source>
</evidence>
<dbReference type="Proteomes" id="UP000092730">
    <property type="component" value="Chromosome 7"/>
</dbReference>
<keyword evidence="5" id="KW-1185">Reference proteome</keyword>
<dbReference type="EMBL" id="KI894024">
    <property type="protein sequence ID" value="OCF23117.1"/>
    <property type="molecule type" value="Genomic_DNA"/>
</dbReference>
<dbReference type="PANTHER" id="PTHR46310:SF7">
    <property type="entry name" value="AMIDASE 1"/>
    <property type="match status" value="1"/>
</dbReference>
<dbReference type="InterPro" id="IPR036928">
    <property type="entry name" value="AS_sf"/>
</dbReference>
<reference evidence="3" key="1">
    <citation type="submission" date="2013-07" db="EMBL/GenBank/DDBJ databases">
        <title>The Genome Sequence of Cryptococcus bestiolae CBS10118.</title>
        <authorList>
            <consortium name="The Broad Institute Genome Sequencing Platform"/>
            <person name="Cuomo C."/>
            <person name="Litvintseva A."/>
            <person name="Chen Y."/>
            <person name="Heitman J."/>
            <person name="Sun S."/>
            <person name="Springer D."/>
            <person name="Dromer F."/>
            <person name="Young S.K."/>
            <person name="Zeng Q."/>
            <person name="Gargeya S."/>
            <person name="Fitzgerald M."/>
            <person name="Abouelleil A."/>
            <person name="Alvarado L."/>
            <person name="Berlin A.M."/>
            <person name="Chapman S.B."/>
            <person name="Dewar J."/>
            <person name="Goldberg J."/>
            <person name="Griggs A."/>
            <person name="Gujja S."/>
            <person name="Hansen M."/>
            <person name="Howarth C."/>
            <person name="Imamovic A."/>
            <person name="Larimer J."/>
            <person name="McCowan C."/>
            <person name="Murphy C."/>
            <person name="Pearson M."/>
            <person name="Priest M."/>
            <person name="Roberts A."/>
            <person name="Saif S."/>
            <person name="Shea T."/>
            <person name="Sykes S."/>
            <person name="Wortman J."/>
            <person name="Nusbaum C."/>
            <person name="Birren B."/>
        </authorList>
    </citation>
    <scope>NUCLEOTIDE SEQUENCE [LARGE SCALE GENOMIC DNA]</scope>
    <source>
        <strain evidence="3">CBS 10118</strain>
    </source>
</reference>
<dbReference type="OrthoDB" id="5423360at2759"/>
<name>A0A1B9FWG9_9TREE</name>
<sequence>MISLRSDKSLYYKLNKDDIDYFTPLEQPEYIIPHTTSSTTTEPEPVAVLSLPQTPSGGISQDDVNSLLKGPVEEDDVINEDWFQKAIVVLDSPEPTSKAEIEGSALHLLKDKYGTTHIMIDSRITFDQNWSQTHSPAIHQINIDESSVPAAGPYLTQSMDGNLNLFPVYRLYPDTTSAHVTGVFPSCSGEGSYKSLDRTDTRKHHFIPVRSRLSCSGPRCSVKDVFDINGLVTGNGNRIYTELDEPAKSTAPAVQILIDAGVNIVAKSQTNEFAGAGPNVEQNTQFCYPWSYRMDRYQAVGGSSSGAASGISSFQWLDVAITTDTSGSTLSPAACMGLYGMRPTHGVIPMEGVLPSCQETDTPGIITRDPSWLTNIARTWLSNPSNVEDKVHSKLPKELIIPSDDLHDLTPQIKEKYQALIRQVSQTLGMPVKYINMSEAGPNPSTDEDMISTDEFKKLTFAERWRDFGKSLVEEYQTSNEGRWPPLGSYIANGLRDAKAENWPQSNFERYKRKLKKTGMKFNDLLDSDVSGTESESLFMNLWDPSKFPAYHEERIHGQPLTAPSKQPISPEFLPAYSGCPTIVAPFDQVPFESVVSGKTEQHPIAVSMMCSRGSDLRLAEIVDTLHSAGVLKTVKTGRTAF</sequence>
<dbReference type="Gene3D" id="3.90.1300.10">
    <property type="entry name" value="Amidase signature (AS) domain"/>
    <property type="match status" value="1"/>
</dbReference>
<evidence type="ECO:0000313" key="4">
    <source>
        <dbReference type="EMBL" id="WVW86125.1"/>
    </source>
</evidence>
<feature type="domain" description="Scytalone dehydratase-like protein Arp1 N-terminal" evidence="2">
    <location>
        <begin position="37"/>
        <end position="170"/>
    </location>
</feature>
<feature type="domain" description="Amidase" evidence="1">
    <location>
        <begin position="221"/>
        <end position="369"/>
    </location>
</feature>
<accession>A0A1B9FWG9</accession>
<reference evidence="3" key="3">
    <citation type="submission" date="2014-01" db="EMBL/GenBank/DDBJ databases">
        <title>Evolution of pathogenesis and genome organization in the Tremellales.</title>
        <authorList>
            <person name="Cuomo C."/>
            <person name="Litvintseva A."/>
            <person name="Heitman J."/>
            <person name="Chen Y."/>
            <person name="Sun S."/>
            <person name="Springer D."/>
            <person name="Dromer F."/>
            <person name="Young S."/>
            <person name="Zeng Q."/>
            <person name="Chapman S."/>
            <person name="Gujja S."/>
            <person name="Saif S."/>
            <person name="Birren B."/>
        </authorList>
    </citation>
    <scope>NUCLEOTIDE SEQUENCE</scope>
    <source>
        <strain evidence="3">CBS 10118</strain>
    </source>
</reference>
<protein>
    <submittedName>
        <fullName evidence="3">Uncharacterized protein</fullName>
    </submittedName>
</protein>
<gene>
    <name evidence="3" type="ORF">I302_07469</name>
    <name evidence="4" type="ORF">I302_108165</name>
</gene>
<dbReference type="EMBL" id="CP144547">
    <property type="protein sequence ID" value="WVW86125.1"/>
    <property type="molecule type" value="Genomic_DNA"/>
</dbReference>
<dbReference type="Pfam" id="PF01425">
    <property type="entry name" value="Amidase"/>
    <property type="match status" value="1"/>
</dbReference>
<reference evidence="4" key="2">
    <citation type="submission" date="2013-07" db="EMBL/GenBank/DDBJ databases">
        <authorList>
            <consortium name="The Broad Institute Genome Sequencing Platform"/>
            <person name="Cuomo C."/>
            <person name="Litvintseva A."/>
            <person name="Chen Y."/>
            <person name="Heitman J."/>
            <person name="Sun S."/>
            <person name="Springer D."/>
            <person name="Dromer F."/>
            <person name="Young S.K."/>
            <person name="Zeng Q."/>
            <person name="Gargeya S."/>
            <person name="Fitzgerald M."/>
            <person name="Abouelleil A."/>
            <person name="Alvarado L."/>
            <person name="Berlin A.M."/>
            <person name="Chapman S.B."/>
            <person name="Dewar J."/>
            <person name="Goldberg J."/>
            <person name="Griggs A."/>
            <person name="Gujja S."/>
            <person name="Hansen M."/>
            <person name="Howarth C."/>
            <person name="Imamovic A."/>
            <person name="Larimer J."/>
            <person name="McCowan C."/>
            <person name="Murphy C."/>
            <person name="Pearson M."/>
            <person name="Priest M."/>
            <person name="Roberts A."/>
            <person name="Saif S."/>
            <person name="Shea T."/>
            <person name="Sykes S."/>
            <person name="Wortman J."/>
            <person name="Nusbaum C."/>
            <person name="Birren B."/>
        </authorList>
    </citation>
    <scope>NUCLEOTIDE SEQUENCE</scope>
    <source>
        <strain evidence="4">CBS 10118</strain>
    </source>
</reference>
<dbReference type="KEGG" id="kbi:30211868"/>
<dbReference type="STRING" id="1296100.A0A1B9FWG9"/>
<dbReference type="InterPro" id="IPR023631">
    <property type="entry name" value="Amidase_dom"/>
</dbReference>
<evidence type="ECO:0000259" key="1">
    <source>
        <dbReference type="Pfam" id="PF01425"/>
    </source>
</evidence>
<evidence type="ECO:0000259" key="2">
    <source>
        <dbReference type="Pfam" id="PF26053"/>
    </source>
</evidence>
<reference evidence="4" key="4">
    <citation type="submission" date="2024-02" db="EMBL/GenBank/DDBJ databases">
        <title>Comparative genomics of Cryptococcus and Kwoniella reveals pathogenesis evolution and contrasting modes of karyotype evolution via chromosome fusion or intercentromeric recombination.</title>
        <authorList>
            <person name="Coelho M.A."/>
            <person name="David-Palma M."/>
            <person name="Shea T."/>
            <person name="Bowers K."/>
            <person name="McGinley-Smith S."/>
            <person name="Mohammad A.W."/>
            <person name="Gnirke A."/>
            <person name="Yurkov A.M."/>
            <person name="Nowrousian M."/>
            <person name="Sun S."/>
            <person name="Cuomo C.A."/>
            <person name="Heitman J."/>
        </authorList>
    </citation>
    <scope>NUCLEOTIDE SEQUENCE</scope>
    <source>
        <strain evidence="4">CBS 10118</strain>
    </source>
</reference>
<dbReference type="VEuPathDB" id="FungiDB:I302_07469"/>
<dbReference type="AlphaFoldDB" id="A0A1B9FWG9"/>
<evidence type="ECO:0000313" key="3">
    <source>
        <dbReference type="EMBL" id="OCF23117.1"/>
    </source>
</evidence>